<gene>
    <name evidence="2" type="ORF">EBN88_15815</name>
</gene>
<keyword evidence="3" id="KW-1185">Reference proteome</keyword>
<dbReference type="AlphaFoldDB" id="A0A3M2LQ22"/>
<evidence type="ECO:0000313" key="2">
    <source>
        <dbReference type="EMBL" id="RMI38970.1"/>
    </source>
</evidence>
<dbReference type="EMBL" id="RFFJ01000081">
    <property type="protein sequence ID" value="RMI38970.1"/>
    <property type="molecule type" value="Genomic_DNA"/>
</dbReference>
<evidence type="ECO:0000313" key="3">
    <source>
        <dbReference type="Proteomes" id="UP000278673"/>
    </source>
</evidence>
<proteinExistence type="predicted"/>
<feature type="compositionally biased region" description="Pro residues" evidence="1">
    <location>
        <begin position="40"/>
        <end position="57"/>
    </location>
</feature>
<organism evidence="2 3">
    <name type="scientific">Streptomyces triticirhizae</name>
    <dbReference type="NCBI Taxonomy" id="2483353"/>
    <lineage>
        <taxon>Bacteria</taxon>
        <taxon>Bacillati</taxon>
        <taxon>Actinomycetota</taxon>
        <taxon>Actinomycetes</taxon>
        <taxon>Kitasatosporales</taxon>
        <taxon>Streptomycetaceae</taxon>
        <taxon>Streptomyces</taxon>
    </lineage>
</organism>
<feature type="compositionally biased region" description="Basic and acidic residues" evidence="1">
    <location>
        <begin position="91"/>
        <end position="111"/>
    </location>
</feature>
<name>A0A3M2LQ22_9ACTN</name>
<comment type="caution">
    <text evidence="2">The sequence shown here is derived from an EMBL/GenBank/DDBJ whole genome shotgun (WGS) entry which is preliminary data.</text>
</comment>
<evidence type="ECO:0000256" key="1">
    <source>
        <dbReference type="SAM" id="MobiDB-lite"/>
    </source>
</evidence>
<dbReference type="Proteomes" id="UP000278673">
    <property type="component" value="Unassembled WGS sequence"/>
</dbReference>
<reference evidence="2 3" key="1">
    <citation type="submission" date="2018-10" db="EMBL/GenBank/DDBJ databases">
        <title>Isolation, diversity and antifungal activity of actinobacteria from wheat.</title>
        <authorList>
            <person name="Han C."/>
        </authorList>
    </citation>
    <scope>NUCLEOTIDE SEQUENCE [LARGE SCALE GENOMIC DNA]</scope>
    <source>
        <strain evidence="2 3">NEAU-YY642</strain>
    </source>
</reference>
<feature type="region of interest" description="Disordered" evidence="1">
    <location>
        <begin position="23"/>
        <end position="111"/>
    </location>
</feature>
<protein>
    <submittedName>
        <fullName evidence="2">Uncharacterized protein</fullName>
    </submittedName>
</protein>
<accession>A0A3M2LQ22</accession>
<sequence>MSLGTLLQRGPDHLDLGVVQLGWASGGCPPPQGRSTTLLPHPPPTQDALGTPPPPSRSPHSRRRPRTTRLPERDPPPPTVVSALPFTGHRGGTDADGQRAVGREADHGRSL</sequence>